<dbReference type="GO" id="GO:0005886">
    <property type="term" value="C:plasma membrane"/>
    <property type="evidence" value="ECO:0007669"/>
    <property type="project" value="UniProtKB-SubCell"/>
</dbReference>
<evidence type="ECO:0000256" key="4">
    <source>
        <dbReference type="ARBA" id="ARBA00022989"/>
    </source>
</evidence>
<proteinExistence type="predicted"/>
<protein>
    <submittedName>
        <fullName evidence="7">Cytochrome c oxidase subunit IV</fullName>
    </submittedName>
</protein>
<feature type="transmembrane region" description="Helical" evidence="6">
    <location>
        <begin position="69"/>
        <end position="88"/>
    </location>
</feature>
<evidence type="ECO:0000256" key="3">
    <source>
        <dbReference type="ARBA" id="ARBA00022692"/>
    </source>
</evidence>
<evidence type="ECO:0000313" key="8">
    <source>
        <dbReference type="Proteomes" id="UP000026941"/>
    </source>
</evidence>
<comment type="caution">
    <text evidence="7">The sequence shown here is derived from an EMBL/GenBank/DDBJ whole genome shotgun (WGS) entry which is preliminary data.</text>
</comment>
<evidence type="ECO:0000256" key="6">
    <source>
        <dbReference type="SAM" id="Phobius"/>
    </source>
</evidence>
<reference evidence="7 8" key="1">
    <citation type="submission" date="2014-05" db="EMBL/GenBank/DDBJ databases">
        <title>Whole genome shotgun sequence of Rhizobium rhizogenes NBRC 13257.</title>
        <authorList>
            <person name="Katano-Makiyama Y."/>
            <person name="Hosoyama A."/>
            <person name="Hashimoto M."/>
            <person name="Hosoyama Y."/>
            <person name="Noguchi M."/>
            <person name="Tsuchikane K."/>
            <person name="Kimura A."/>
            <person name="Ohji S."/>
            <person name="Ichikawa N."/>
            <person name="Yamazoe A."/>
            <person name="Fujita N."/>
        </authorList>
    </citation>
    <scope>NUCLEOTIDE SEQUENCE [LARGE SCALE GENOMIC DNA]</scope>
    <source>
        <strain evidence="7 8">NBRC 13257</strain>
    </source>
</reference>
<dbReference type="Pfam" id="PF03626">
    <property type="entry name" value="COX4_pro"/>
    <property type="match status" value="1"/>
</dbReference>
<accession>A0AA87QGV9</accession>
<sequence>MALKELVPFRVALTWAILVALSILGSILGIEGEDSTLIAVIVLAFAVIKVRFVGLDFMELCHAPLAMRAAFEAYCVVLLGTLTGLYAFL</sequence>
<comment type="subcellular location">
    <subcellularLocation>
        <location evidence="1">Cell membrane</location>
        <topology evidence="1">Multi-pass membrane protein</topology>
    </subcellularLocation>
</comment>
<keyword evidence="4 6" id="KW-1133">Transmembrane helix</keyword>
<evidence type="ECO:0000256" key="1">
    <source>
        <dbReference type="ARBA" id="ARBA00004651"/>
    </source>
</evidence>
<keyword evidence="2" id="KW-1003">Cell membrane</keyword>
<keyword evidence="5 6" id="KW-0472">Membrane</keyword>
<keyword evidence="3 6" id="KW-0812">Transmembrane</keyword>
<organism evidence="7 8">
    <name type="scientific">Rhizobium rhizogenes NBRC 13257</name>
    <dbReference type="NCBI Taxonomy" id="1220581"/>
    <lineage>
        <taxon>Bacteria</taxon>
        <taxon>Pseudomonadati</taxon>
        <taxon>Pseudomonadota</taxon>
        <taxon>Alphaproteobacteria</taxon>
        <taxon>Hyphomicrobiales</taxon>
        <taxon>Rhizobiaceae</taxon>
        <taxon>Rhizobium/Agrobacterium group</taxon>
        <taxon>Rhizobium</taxon>
    </lineage>
</organism>
<dbReference type="RefSeq" id="WP_042477440.1">
    <property type="nucleotide sequence ID" value="NZ_BAYX01000029.1"/>
</dbReference>
<gene>
    <name evidence="7" type="ORF">RRH01S_29_00240</name>
</gene>
<name>A0AA87QGV9_RHIRH</name>
<feature type="transmembrane region" description="Helical" evidence="6">
    <location>
        <begin position="12"/>
        <end position="30"/>
    </location>
</feature>
<feature type="transmembrane region" description="Helical" evidence="6">
    <location>
        <begin position="36"/>
        <end position="57"/>
    </location>
</feature>
<dbReference type="EMBL" id="BAYX01000029">
    <property type="protein sequence ID" value="GAJ96997.1"/>
    <property type="molecule type" value="Genomic_DNA"/>
</dbReference>
<evidence type="ECO:0000313" key="7">
    <source>
        <dbReference type="EMBL" id="GAJ96997.1"/>
    </source>
</evidence>
<evidence type="ECO:0000256" key="5">
    <source>
        <dbReference type="ARBA" id="ARBA00023136"/>
    </source>
</evidence>
<evidence type="ECO:0000256" key="2">
    <source>
        <dbReference type="ARBA" id="ARBA00022475"/>
    </source>
</evidence>
<dbReference type="AlphaFoldDB" id="A0AA87QGV9"/>
<dbReference type="Proteomes" id="UP000026941">
    <property type="component" value="Unassembled WGS sequence"/>
</dbReference>
<dbReference type="InterPro" id="IPR005171">
    <property type="entry name" value="Cyt_c_oxidase_su4_prok"/>
</dbReference>